<feature type="region of interest" description="Disordered" evidence="1">
    <location>
        <begin position="1"/>
        <end position="23"/>
    </location>
</feature>
<evidence type="ECO:0000256" key="1">
    <source>
        <dbReference type="SAM" id="MobiDB-lite"/>
    </source>
</evidence>
<sequence length="75" mass="8212">MRHSVKPRFAAKPSPARSRTDVASHVISRRVDLPAAGVMLAADLWEPATHPRGTVVLRVYKLNGVTPETKGEHCD</sequence>
<evidence type="ECO:0000313" key="3">
    <source>
        <dbReference type="Proteomes" id="UP000595446"/>
    </source>
</evidence>
<protein>
    <submittedName>
        <fullName evidence="2">Uncharacterized protein</fullName>
    </submittedName>
</protein>
<name>A0A7R7GUH6_9MYCO</name>
<gene>
    <name evidence="2" type="ORF">MHEC_27160</name>
</gene>
<accession>A0A7R7GUH6</accession>
<organism evidence="2 3">
    <name type="scientific">Mycobacterium heckeshornense</name>
    <dbReference type="NCBI Taxonomy" id="110505"/>
    <lineage>
        <taxon>Bacteria</taxon>
        <taxon>Bacillati</taxon>
        <taxon>Actinomycetota</taxon>
        <taxon>Actinomycetes</taxon>
        <taxon>Mycobacteriales</taxon>
        <taxon>Mycobacteriaceae</taxon>
        <taxon>Mycobacterium</taxon>
    </lineage>
</organism>
<dbReference type="AlphaFoldDB" id="A0A7R7GUH6"/>
<evidence type="ECO:0000313" key="2">
    <source>
        <dbReference type="EMBL" id="BCO36283.1"/>
    </source>
</evidence>
<keyword evidence="3" id="KW-1185">Reference proteome</keyword>
<proteinExistence type="predicted"/>
<dbReference type="Proteomes" id="UP000595446">
    <property type="component" value="Chromosome"/>
</dbReference>
<dbReference type="EMBL" id="AP024237">
    <property type="protein sequence ID" value="BCO36283.1"/>
    <property type="molecule type" value="Genomic_DNA"/>
</dbReference>
<reference evidence="2 3" key="1">
    <citation type="submission" date="2020-12" db="EMBL/GenBank/DDBJ databases">
        <title>Complete genome sequence of Mycobacterium heckeshornense JCM 15655T, closely related to a pathogenic non-tuberculous mycobacterial species Mycobacterium xenopi.</title>
        <authorList>
            <person name="Yoshida M."/>
            <person name="Fukano H."/>
            <person name="Asakura T."/>
            <person name="Suzuki M."/>
            <person name="Hoshino Y."/>
        </authorList>
    </citation>
    <scope>NUCLEOTIDE SEQUENCE [LARGE SCALE GENOMIC DNA]</scope>
    <source>
        <strain evidence="2 3">JCM 15655</strain>
    </source>
</reference>